<protein>
    <submittedName>
        <fullName evidence="1">Uncharacterized protein</fullName>
    </submittedName>
</protein>
<dbReference type="RefSeq" id="WP_105683541.1">
    <property type="nucleotide sequence ID" value="NZ_JBBGZD010000003.1"/>
</dbReference>
<name>A0A2S9CPK6_CHRCI</name>
<gene>
    <name evidence="1" type="ORF">CQ022_17140</name>
    <name evidence="2" type="ORF">CQ033_16035</name>
</gene>
<keyword evidence="3" id="KW-1185">Reference proteome</keyword>
<dbReference type="OrthoDB" id="1271971at2"/>
<comment type="caution">
    <text evidence="1">The sequence shown here is derived from an EMBL/GenBank/DDBJ whole genome shotgun (WGS) entry which is preliminary data.</text>
</comment>
<dbReference type="AlphaFoldDB" id="A0A2S9CPK6"/>
<proteinExistence type="predicted"/>
<evidence type="ECO:0000313" key="3">
    <source>
        <dbReference type="Proteomes" id="UP000238325"/>
    </source>
</evidence>
<evidence type="ECO:0000313" key="2">
    <source>
        <dbReference type="EMBL" id="PRB88794.1"/>
    </source>
</evidence>
<evidence type="ECO:0000313" key="4">
    <source>
        <dbReference type="Proteomes" id="UP000238534"/>
    </source>
</evidence>
<sequence>MAGYARLSLWSLPLILNGDSGFSANSKPITGAIDIPVTTTVDESDPEETITLYRGVSSKIFHNDNSQYINAHFGIAIPKGYYQVSSLEGPHSDMFDHASGNNLSIWTSWTTSKETARDFATGIAFGKAVPGIIMSKSFKIGVANPNPHTLGESEWLVPGVVYGAKVEYVLPRSGQ</sequence>
<dbReference type="EMBL" id="PCPP01000003">
    <property type="protein sequence ID" value="PRB82419.1"/>
    <property type="molecule type" value="Genomic_DNA"/>
</dbReference>
<organism evidence="1 4">
    <name type="scientific">Chryseobacterium culicis</name>
    <dbReference type="NCBI Taxonomy" id="680127"/>
    <lineage>
        <taxon>Bacteria</taxon>
        <taxon>Pseudomonadati</taxon>
        <taxon>Bacteroidota</taxon>
        <taxon>Flavobacteriia</taxon>
        <taxon>Flavobacteriales</taxon>
        <taxon>Weeksellaceae</taxon>
        <taxon>Chryseobacterium group</taxon>
        <taxon>Chryseobacterium</taxon>
    </lineage>
</organism>
<evidence type="ECO:0000313" key="1">
    <source>
        <dbReference type="EMBL" id="PRB82419.1"/>
    </source>
</evidence>
<accession>A0A2S9CPK6</accession>
<dbReference type="Proteomes" id="UP000238325">
    <property type="component" value="Unassembled WGS sequence"/>
</dbReference>
<dbReference type="Proteomes" id="UP000238534">
    <property type="component" value="Unassembled WGS sequence"/>
</dbReference>
<dbReference type="EMBL" id="PCPH01000004">
    <property type="protein sequence ID" value="PRB88794.1"/>
    <property type="molecule type" value="Genomic_DNA"/>
</dbReference>
<reference evidence="3 4" key="1">
    <citation type="submission" date="2017-09" db="EMBL/GenBank/DDBJ databases">
        <title>Genomic, metabolic, and phenotypic characteristics of bacterial isolates from the natural microbiome of the model nematode Caenorhabditis elegans.</title>
        <authorList>
            <person name="Zimmermann J."/>
            <person name="Obeng N."/>
            <person name="Yang W."/>
            <person name="Obeng O."/>
            <person name="Kissoyan K."/>
            <person name="Pees B."/>
            <person name="Dirksen P."/>
            <person name="Hoppner M."/>
            <person name="Franke A."/>
            <person name="Rosenstiel P."/>
            <person name="Leippe M."/>
            <person name="Dierking K."/>
            <person name="Kaleta C."/>
            <person name="Schulenburg H."/>
        </authorList>
    </citation>
    <scope>NUCLEOTIDE SEQUENCE [LARGE SCALE GENOMIC DNA]</scope>
    <source>
        <strain evidence="1 4">MYb25</strain>
        <strain evidence="2 3">MYb44</strain>
    </source>
</reference>